<evidence type="ECO:0000313" key="9">
    <source>
        <dbReference type="Proteomes" id="UP001198242"/>
    </source>
</evidence>
<dbReference type="AlphaFoldDB" id="A0AAE3DXZ0"/>
<dbReference type="NCBIfam" id="TIGR00571">
    <property type="entry name" value="dam"/>
    <property type="match status" value="1"/>
</dbReference>
<dbReference type="EC" id="2.1.1.72" evidence="2 7"/>
<evidence type="ECO:0000256" key="5">
    <source>
        <dbReference type="ARBA" id="ARBA00022691"/>
    </source>
</evidence>
<dbReference type="EMBL" id="JAJEQM010000005">
    <property type="protein sequence ID" value="MCC2210058.1"/>
    <property type="molecule type" value="Genomic_DNA"/>
</dbReference>
<dbReference type="PROSITE" id="PS00092">
    <property type="entry name" value="N6_MTASE"/>
    <property type="match status" value="1"/>
</dbReference>
<protein>
    <recommendedName>
        <fullName evidence="2 7">Site-specific DNA-methyltransferase (adenine-specific)</fullName>
        <ecNumber evidence="2 7">2.1.1.72</ecNumber>
    </recommendedName>
</protein>
<evidence type="ECO:0000256" key="2">
    <source>
        <dbReference type="ARBA" id="ARBA00011900"/>
    </source>
</evidence>
<name>A0AAE3DXZ0_9FIRM</name>
<keyword evidence="4 7" id="KW-0808">Transferase</keyword>
<evidence type="ECO:0000256" key="4">
    <source>
        <dbReference type="ARBA" id="ARBA00022679"/>
    </source>
</evidence>
<dbReference type="InterPro" id="IPR023095">
    <property type="entry name" value="Ade_MeTrfase_dom_2"/>
</dbReference>
<dbReference type="GO" id="GO:0009307">
    <property type="term" value="P:DNA restriction-modification system"/>
    <property type="evidence" value="ECO:0007669"/>
    <property type="project" value="InterPro"/>
</dbReference>
<evidence type="ECO:0000256" key="6">
    <source>
        <dbReference type="ARBA" id="ARBA00047942"/>
    </source>
</evidence>
<dbReference type="PIRSF" id="PIRSF000398">
    <property type="entry name" value="M_m6A_EcoRV"/>
    <property type="match status" value="1"/>
</dbReference>
<dbReference type="RefSeq" id="WP_308456084.1">
    <property type="nucleotide sequence ID" value="NZ_JAJEQM010000005.1"/>
</dbReference>
<dbReference type="GO" id="GO:1904047">
    <property type="term" value="F:S-adenosyl-L-methionine binding"/>
    <property type="evidence" value="ECO:0007669"/>
    <property type="project" value="TreeGrafter"/>
</dbReference>
<evidence type="ECO:0000313" key="8">
    <source>
        <dbReference type="EMBL" id="MCC2210058.1"/>
    </source>
</evidence>
<proteinExistence type="inferred from homology"/>
<accession>A0AAE3DXZ0</accession>
<dbReference type="InterPro" id="IPR012263">
    <property type="entry name" value="M_m6A_EcoRV"/>
</dbReference>
<dbReference type="InterPro" id="IPR012327">
    <property type="entry name" value="MeTrfase_D12"/>
</dbReference>
<dbReference type="SUPFAM" id="SSF53335">
    <property type="entry name" value="S-adenosyl-L-methionine-dependent methyltransferases"/>
    <property type="match status" value="1"/>
</dbReference>
<dbReference type="Proteomes" id="UP001198242">
    <property type="component" value="Unassembled WGS sequence"/>
</dbReference>
<dbReference type="PANTHER" id="PTHR30481">
    <property type="entry name" value="DNA ADENINE METHYLASE"/>
    <property type="match status" value="1"/>
</dbReference>
<dbReference type="GO" id="GO:0043565">
    <property type="term" value="F:sequence-specific DNA binding"/>
    <property type="evidence" value="ECO:0007669"/>
    <property type="project" value="TreeGrafter"/>
</dbReference>
<dbReference type="Gene3D" id="3.40.50.150">
    <property type="entry name" value="Vaccinia Virus protein VP39"/>
    <property type="match status" value="1"/>
</dbReference>
<comment type="caution">
    <text evidence="8">The sequence shown here is derived from an EMBL/GenBank/DDBJ whole genome shotgun (WGS) entry which is preliminary data.</text>
</comment>
<keyword evidence="3 7" id="KW-0489">Methyltransferase</keyword>
<dbReference type="GO" id="GO:0006298">
    <property type="term" value="P:mismatch repair"/>
    <property type="evidence" value="ECO:0007669"/>
    <property type="project" value="TreeGrafter"/>
</dbReference>
<dbReference type="PRINTS" id="PR00505">
    <property type="entry name" value="D12N6MTFRASE"/>
</dbReference>
<comment type="catalytic activity">
    <reaction evidence="6 7">
        <text>a 2'-deoxyadenosine in DNA + S-adenosyl-L-methionine = an N(6)-methyl-2'-deoxyadenosine in DNA + S-adenosyl-L-homocysteine + H(+)</text>
        <dbReference type="Rhea" id="RHEA:15197"/>
        <dbReference type="Rhea" id="RHEA-COMP:12418"/>
        <dbReference type="Rhea" id="RHEA-COMP:12419"/>
        <dbReference type="ChEBI" id="CHEBI:15378"/>
        <dbReference type="ChEBI" id="CHEBI:57856"/>
        <dbReference type="ChEBI" id="CHEBI:59789"/>
        <dbReference type="ChEBI" id="CHEBI:90615"/>
        <dbReference type="ChEBI" id="CHEBI:90616"/>
        <dbReference type="EC" id="2.1.1.72"/>
    </reaction>
</comment>
<dbReference type="PANTHER" id="PTHR30481:SF3">
    <property type="entry name" value="DNA ADENINE METHYLASE"/>
    <property type="match status" value="1"/>
</dbReference>
<evidence type="ECO:0000256" key="7">
    <source>
        <dbReference type="RuleBase" id="RU361257"/>
    </source>
</evidence>
<dbReference type="InterPro" id="IPR002052">
    <property type="entry name" value="DNA_methylase_N6_adenine_CS"/>
</dbReference>
<organism evidence="8 9">
    <name type="scientific">Hominilimicola fabiformis</name>
    <dbReference type="NCBI Taxonomy" id="2885356"/>
    <lineage>
        <taxon>Bacteria</taxon>
        <taxon>Bacillati</taxon>
        <taxon>Bacillota</taxon>
        <taxon>Clostridia</taxon>
        <taxon>Eubacteriales</taxon>
        <taxon>Oscillospiraceae</taxon>
        <taxon>Hominilimicola</taxon>
    </lineage>
</organism>
<sequence>MKNTYIKSPLNYVGGKYKLLPQIIPLFPDKIDTFVDLFGGGFNVGINVNANRIIYNDTCAQVVDLLKHFYAHDSEYIHSQIIKTITDFELSRSDINGYAMYGCESSKGLGEYNKPKYFELRKAYNANPDWIKFYTLITCSFSNQIRFNSKGEFNMPYGKRDYNISLQKKLKVFVEEMGKKEILFLNKDFRDYNFKVDNFIYADPPYYNSTATYNENGAWSEQDEKDLLDMLDSVDKNGKFALSNNLKYDNPYLDEWKDKYNVHYLNGDYSNCNYHKIDRSKDCEVLITNY</sequence>
<dbReference type="GO" id="GO:0032259">
    <property type="term" value="P:methylation"/>
    <property type="evidence" value="ECO:0007669"/>
    <property type="project" value="UniProtKB-KW"/>
</dbReference>
<gene>
    <name evidence="8" type="ORF">LKE05_04525</name>
</gene>
<evidence type="ECO:0000256" key="3">
    <source>
        <dbReference type="ARBA" id="ARBA00022603"/>
    </source>
</evidence>
<keyword evidence="5 7" id="KW-0949">S-adenosyl-L-methionine</keyword>
<keyword evidence="9" id="KW-1185">Reference proteome</keyword>
<dbReference type="Pfam" id="PF02086">
    <property type="entry name" value="MethyltransfD12"/>
    <property type="match status" value="1"/>
</dbReference>
<dbReference type="Gene3D" id="1.10.1020.10">
    <property type="entry name" value="Adenine-specific Methyltransferase, Domain 2"/>
    <property type="match status" value="1"/>
</dbReference>
<comment type="similarity">
    <text evidence="1 7">Belongs to the N(4)/N(6)-methyltransferase family.</text>
</comment>
<dbReference type="GO" id="GO:0009007">
    <property type="term" value="F:site-specific DNA-methyltransferase (adenine-specific) activity"/>
    <property type="evidence" value="ECO:0007669"/>
    <property type="project" value="UniProtKB-UniRule"/>
</dbReference>
<reference evidence="8 9" key="1">
    <citation type="submission" date="2021-10" db="EMBL/GenBank/DDBJ databases">
        <title>Anaerobic single-cell dispensing facilitates the cultivation of human gut bacteria.</title>
        <authorList>
            <person name="Afrizal A."/>
        </authorList>
    </citation>
    <scope>NUCLEOTIDE SEQUENCE [LARGE SCALE GENOMIC DNA]</scope>
    <source>
        <strain evidence="8 9">CLA-AA-H232</strain>
    </source>
</reference>
<dbReference type="InterPro" id="IPR029063">
    <property type="entry name" value="SAM-dependent_MTases_sf"/>
</dbReference>
<evidence type="ECO:0000256" key="1">
    <source>
        <dbReference type="ARBA" id="ARBA00006594"/>
    </source>
</evidence>